<evidence type="ECO:0000256" key="1">
    <source>
        <dbReference type="SAM" id="SignalP"/>
    </source>
</evidence>
<evidence type="ECO:0000313" key="2">
    <source>
        <dbReference type="EMBL" id="KAK9295640.1"/>
    </source>
</evidence>
<dbReference type="AlphaFoldDB" id="A0AAW0ZDH4"/>
<dbReference type="GO" id="GO:0005549">
    <property type="term" value="F:odorant binding"/>
    <property type="evidence" value="ECO:0007669"/>
    <property type="project" value="InterPro"/>
</dbReference>
<protein>
    <submittedName>
        <fullName evidence="2">Uncharacterized protein</fullName>
    </submittedName>
</protein>
<proteinExistence type="predicted"/>
<dbReference type="Pfam" id="PF01395">
    <property type="entry name" value="PBP_GOBP"/>
    <property type="match status" value="1"/>
</dbReference>
<keyword evidence="1" id="KW-0732">Signal</keyword>
<reference evidence="2 3" key="1">
    <citation type="submission" date="2024-05" db="EMBL/GenBank/DDBJ databases">
        <title>The nuclear and mitochondrial genome assemblies of Tetragonisca angustula (Apidae: Meliponini), a tiny yet remarkable pollinator in the Neotropics.</title>
        <authorList>
            <person name="Ferrari R."/>
            <person name="Ricardo P.C."/>
            <person name="Dias F.C."/>
            <person name="Araujo N.S."/>
            <person name="Soares D.O."/>
            <person name="Zhou Q.-S."/>
            <person name="Zhu C.-D."/>
            <person name="Coutinho L."/>
            <person name="Airas M.C."/>
            <person name="Batista T.M."/>
        </authorList>
    </citation>
    <scope>NUCLEOTIDE SEQUENCE [LARGE SCALE GENOMIC DNA]</scope>
    <source>
        <strain evidence="2">ASF017062</strain>
        <tissue evidence="2">Abdomen</tissue>
    </source>
</reference>
<organism evidence="2 3">
    <name type="scientific">Tetragonisca angustula</name>
    <dbReference type="NCBI Taxonomy" id="166442"/>
    <lineage>
        <taxon>Eukaryota</taxon>
        <taxon>Metazoa</taxon>
        <taxon>Ecdysozoa</taxon>
        <taxon>Arthropoda</taxon>
        <taxon>Hexapoda</taxon>
        <taxon>Insecta</taxon>
        <taxon>Pterygota</taxon>
        <taxon>Neoptera</taxon>
        <taxon>Endopterygota</taxon>
        <taxon>Hymenoptera</taxon>
        <taxon>Apocrita</taxon>
        <taxon>Aculeata</taxon>
        <taxon>Apoidea</taxon>
        <taxon>Anthophila</taxon>
        <taxon>Apidae</taxon>
        <taxon>Tetragonisca</taxon>
    </lineage>
</organism>
<keyword evidence="3" id="KW-1185">Reference proteome</keyword>
<dbReference type="EMBL" id="JAWNGG020000246">
    <property type="protein sequence ID" value="KAK9295640.1"/>
    <property type="molecule type" value="Genomic_DNA"/>
</dbReference>
<gene>
    <name evidence="2" type="ORF">QLX08_010070</name>
</gene>
<comment type="caution">
    <text evidence="2">The sequence shown here is derived from an EMBL/GenBank/DDBJ whole genome shotgun (WGS) entry which is preliminary data.</text>
</comment>
<feature type="chain" id="PRO_5043945773" evidence="1">
    <location>
        <begin position="18"/>
        <end position="132"/>
    </location>
</feature>
<sequence length="132" mass="14273">MKTLAVIFIFCLVGVLALTEEQKVKLLAHKTACIAETGVDQKLIEDAEKGIIADDDKLSCFSFCMLKKIGAMTDDGTINAELVRQKLSHGGIAVEMIDNILNNCVDMVGSTPCKKAGNIIKYLTNNGLNLLN</sequence>
<dbReference type="InterPro" id="IPR036728">
    <property type="entry name" value="PBP_GOBP_sf"/>
</dbReference>
<dbReference type="Gene3D" id="1.10.238.20">
    <property type="entry name" value="Pheromone/general odorant binding protein domain"/>
    <property type="match status" value="1"/>
</dbReference>
<dbReference type="Proteomes" id="UP001432146">
    <property type="component" value="Unassembled WGS sequence"/>
</dbReference>
<name>A0AAW0ZDH4_9HYME</name>
<dbReference type="InterPro" id="IPR006170">
    <property type="entry name" value="PBP/GOBP"/>
</dbReference>
<evidence type="ECO:0000313" key="3">
    <source>
        <dbReference type="Proteomes" id="UP001432146"/>
    </source>
</evidence>
<dbReference type="SUPFAM" id="SSF47565">
    <property type="entry name" value="Insect pheromone/odorant-binding proteins"/>
    <property type="match status" value="1"/>
</dbReference>
<accession>A0AAW0ZDH4</accession>
<dbReference type="SMART" id="SM00708">
    <property type="entry name" value="PhBP"/>
    <property type="match status" value="1"/>
</dbReference>
<feature type="signal peptide" evidence="1">
    <location>
        <begin position="1"/>
        <end position="17"/>
    </location>
</feature>
<dbReference type="CDD" id="cd23992">
    <property type="entry name" value="PBP_GOBP"/>
    <property type="match status" value="1"/>
</dbReference>